<evidence type="ECO:0000313" key="3">
    <source>
        <dbReference type="Proteomes" id="UP001530293"/>
    </source>
</evidence>
<name>A0ABD3M8X2_9STRA</name>
<dbReference type="AlphaFoldDB" id="A0ABD3M8X2"/>
<feature type="region of interest" description="Disordered" evidence="1">
    <location>
        <begin position="1"/>
        <end position="48"/>
    </location>
</feature>
<feature type="compositionally biased region" description="Low complexity" evidence="1">
    <location>
        <begin position="29"/>
        <end position="48"/>
    </location>
</feature>
<organism evidence="2 3">
    <name type="scientific">Discostella pseudostelligera</name>
    <dbReference type="NCBI Taxonomy" id="259834"/>
    <lineage>
        <taxon>Eukaryota</taxon>
        <taxon>Sar</taxon>
        <taxon>Stramenopiles</taxon>
        <taxon>Ochrophyta</taxon>
        <taxon>Bacillariophyta</taxon>
        <taxon>Coscinodiscophyceae</taxon>
        <taxon>Thalassiosirophycidae</taxon>
        <taxon>Stephanodiscales</taxon>
        <taxon>Stephanodiscaceae</taxon>
        <taxon>Discostella</taxon>
    </lineage>
</organism>
<keyword evidence="3" id="KW-1185">Reference proteome</keyword>
<evidence type="ECO:0000313" key="2">
    <source>
        <dbReference type="EMBL" id="KAL3759191.1"/>
    </source>
</evidence>
<evidence type="ECO:0000256" key="1">
    <source>
        <dbReference type="SAM" id="MobiDB-lite"/>
    </source>
</evidence>
<sequence>MSSSKASGGKVGRKAAGGRGGGDSDKDPTNSNTDTTTTTSSAAAAAAAARAQVFNTLQAEMDLADYARGTSGQKVKRVPRNQILSRSAKRKALREADRMEMAIEVDDDMDASANDDVGESEDGDDGGGAAATVKQKRLRGSKVAFQDVVLKSMPLTWTNLKRTTKDYAKGEEERNEVSKSGLIKRKTTKKRVMHCLREFAPQRLAKKHGEAIGAHIRGMSETAAQKLREVAKAAPGAPQVYSSLGMVYESMLTETEGEDPICKHGENGEAEGISRLDLPQQRMELAHKTYASSCGIAPDQARFCIVGTFRRCCCHEGGKYLF</sequence>
<gene>
    <name evidence="2" type="ORF">ACHAWU_001209</name>
</gene>
<feature type="region of interest" description="Disordered" evidence="1">
    <location>
        <begin position="107"/>
        <end position="134"/>
    </location>
</feature>
<feature type="compositionally biased region" description="Acidic residues" evidence="1">
    <location>
        <begin position="116"/>
        <end position="125"/>
    </location>
</feature>
<accession>A0ABD3M8X2</accession>
<dbReference type="EMBL" id="JALLBG020000211">
    <property type="protein sequence ID" value="KAL3759191.1"/>
    <property type="molecule type" value="Genomic_DNA"/>
</dbReference>
<protein>
    <submittedName>
        <fullName evidence="2">Uncharacterized protein</fullName>
    </submittedName>
</protein>
<comment type="caution">
    <text evidence="2">The sequence shown here is derived from an EMBL/GenBank/DDBJ whole genome shotgun (WGS) entry which is preliminary data.</text>
</comment>
<proteinExistence type="predicted"/>
<reference evidence="2 3" key="1">
    <citation type="submission" date="2024-10" db="EMBL/GenBank/DDBJ databases">
        <title>Updated reference genomes for cyclostephanoid diatoms.</title>
        <authorList>
            <person name="Roberts W.R."/>
            <person name="Alverson A.J."/>
        </authorList>
    </citation>
    <scope>NUCLEOTIDE SEQUENCE [LARGE SCALE GENOMIC DNA]</scope>
    <source>
        <strain evidence="2 3">AJA232-27</strain>
    </source>
</reference>
<dbReference type="Proteomes" id="UP001530293">
    <property type="component" value="Unassembled WGS sequence"/>
</dbReference>